<dbReference type="InterPro" id="IPR010131">
    <property type="entry name" value="MdtP/NodT-like"/>
</dbReference>
<organism evidence="3 4">
    <name type="scientific">Kinneretia aquatilis</name>
    <dbReference type="NCBI Taxonomy" id="2070761"/>
    <lineage>
        <taxon>Bacteria</taxon>
        <taxon>Pseudomonadati</taxon>
        <taxon>Pseudomonadota</taxon>
        <taxon>Betaproteobacteria</taxon>
        <taxon>Burkholderiales</taxon>
        <taxon>Sphaerotilaceae</taxon>
        <taxon>Roseateles</taxon>
    </lineage>
</organism>
<dbReference type="Gene3D" id="1.20.1600.10">
    <property type="entry name" value="Outer membrane efflux proteins (OEP)"/>
    <property type="match status" value="1"/>
</dbReference>
<gene>
    <name evidence="3" type="ORF">C1O66_05305</name>
</gene>
<dbReference type="PANTHER" id="PTHR30203">
    <property type="entry name" value="OUTER MEMBRANE CATION EFFLUX PROTEIN"/>
    <property type="match status" value="1"/>
</dbReference>
<evidence type="ECO:0000256" key="2">
    <source>
        <dbReference type="SAM" id="MobiDB-lite"/>
    </source>
</evidence>
<keyword evidence="4" id="KW-1185">Reference proteome</keyword>
<reference evidence="3 4" key="1">
    <citation type="submission" date="2018-01" db="EMBL/GenBank/DDBJ databases">
        <title>Draft genome sequence of Paucibacter aquatile CR182 isolated from freshwater of the Nakdong River.</title>
        <authorList>
            <person name="Choi A."/>
            <person name="Chung E.J."/>
        </authorList>
    </citation>
    <scope>NUCLEOTIDE SEQUENCE [LARGE SCALE GENOMIC DNA]</scope>
    <source>
        <strain evidence="3 4">CR182</strain>
    </source>
</reference>
<comment type="similarity">
    <text evidence="1">Belongs to the outer membrane factor (OMF) (TC 1.B.17) family.</text>
</comment>
<evidence type="ECO:0000313" key="4">
    <source>
        <dbReference type="Proteomes" id="UP000235916"/>
    </source>
</evidence>
<dbReference type="SUPFAM" id="SSF56954">
    <property type="entry name" value="Outer membrane efflux proteins (OEP)"/>
    <property type="match status" value="1"/>
</dbReference>
<dbReference type="Pfam" id="PF02321">
    <property type="entry name" value="OEP"/>
    <property type="match status" value="1"/>
</dbReference>
<evidence type="ECO:0008006" key="5">
    <source>
        <dbReference type="Google" id="ProtNLM"/>
    </source>
</evidence>
<dbReference type="Proteomes" id="UP000235916">
    <property type="component" value="Unassembled WGS sequence"/>
</dbReference>
<name>A0A2N8KU66_9BURK</name>
<accession>A0A2N8KU66</accession>
<evidence type="ECO:0000313" key="3">
    <source>
        <dbReference type="EMBL" id="PND37007.1"/>
    </source>
</evidence>
<dbReference type="GO" id="GO:0015562">
    <property type="term" value="F:efflux transmembrane transporter activity"/>
    <property type="evidence" value="ECO:0007669"/>
    <property type="project" value="InterPro"/>
</dbReference>
<sequence length="496" mass="53495">MLTEPLQTALHPPARRALHRLVLPLLAGLTLVLGPSGMVGAAPNSKAAGKAPAKTSKAATAPAAPAAAEKPANQSQCGEEDALPSSSGRDTRMVDTQFIDPRSQLQELVDLTLKRSQALGAATMLAQAARLDWEEARAARMPQVNLSGSLAHVGVKAGDLPVSHGNQGRASLTVSAPLYDFGRNSMLANWRNQLAESARLGLVNAEQQLALQTVSLAMDRSRYQLQGQVYAQYVRKMVCLVEALDTIVKADRGRASELVQAVKNRQQAELAVQQTQSALTQTEARLRRLVGDNLPPSASYSALLTQVPDLEEMQRDVVSAPDVAQLDAQAKAQSSYADSVAASFKPQINVTGTGAAIAGFGKGAEWSAGLSVSMPIYNATAEPAINSARKRAEAARLQREDAIEARRYRLIDIHESAVSSFDRARRIVDILRNSDRLRVSTLQQWQQLGRRSLFDVMGSESDYFSLRVAHVNALFDGQQAVAMMWSMGRGVMTPLR</sequence>
<dbReference type="EMBL" id="POSP01000003">
    <property type="protein sequence ID" value="PND37007.1"/>
    <property type="molecule type" value="Genomic_DNA"/>
</dbReference>
<evidence type="ECO:0000256" key="1">
    <source>
        <dbReference type="ARBA" id="ARBA00007613"/>
    </source>
</evidence>
<protein>
    <recommendedName>
        <fullName evidence="5">Transporter</fullName>
    </recommendedName>
</protein>
<dbReference type="PANTHER" id="PTHR30203:SF30">
    <property type="entry name" value="OUTER MEMBRANE PROTEIN-RELATED"/>
    <property type="match status" value="1"/>
</dbReference>
<dbReference type="OrthoDB" id="8683954at2"/>
<proteinExistence type="inferred from homology"/>
<feature type="region of interest" description="Disordered" evidence="2">
    <location>
        <begin position="43"/>
        <end position="91"/>
    </location>
</feature>
<comment type="caution">
    <text evidence="3">The sequence shown here is derived from an EMBL/GenBank/DDBJ whole genome shotgun (WGS) entry which is preliminary data.</text>
</comment>
<dbReference type="InterPro" id="IPR003423">
    <property type="entry name" value="OMP_efflux"/>
</dbReference>
<feature type="compositionally biased region" description="Low complexity" evidence="2">
    <location>
        <begin position="46"/>
        <end position="72"/>
    </location>
</feature>
<dbReference type="AlphaFoldDB" id="A0A2N8KU66"/>